<dbReference type="EMBL" id="GGEC01000873">
    <property type="protein sequence ID" value="MBW81356.1"/>
    <property type="molecule type" value="Transcribed_RNA"/>
</dbReference>
<name>A0A2P2IJF0_RHIMU</name>
<evidence type="ECO:0000313" key="1">
    <source>
        <dbReference type="EMBL" id="MBW81356.1"/>
    </source>
</evidence>
<proteinExistence type="predicted"/>
<protein>
    <submittedName>
        <fullName evidence="1">Uncharacterized protein</fullName>
    </submittedName>
</protein>
<organism evidence="1">
    <name type="scientific">Rhizophora mucronata</name>
    <name type="common">Asiatic mangrove</name>
    <dbReference type="NCBI Taxonomy" id="61149"/>
    <lineage>
        <taxon>Eukaryota</taxon>
        <taxon>Viridiplantae</taxon>
        <taxon>Streptophyta</taxon>
        <taxon>Embryophyta</taxon>
        <taxon>Tracheophyta</taxon>
        <taxon>Spermatophyta</taxon>
        <taxon>Magnoliopsida</taxon>
        <taxon>eudicotyledons</taxon>
        <taxon>Gunneridae</taxon>
        <taxon>Pentapetalae</taxon>
        <taxon>rosids</taxon>
        <taxon>fabids</taxon>
        <taxon>Malpighiales</taxon>
        <taxon>Rhizophoraceae</taxon>
        <taxon>Rhizophora</taxon>
    </lineage>
</organism>
<reference evidence="1" key="1">
    <citation type="submission" date="2018-02" db="EMBL/GenBank/DDBJ databases">
        <title>Rhizophora mucronata_Transcriptome.</title>
        <authorList>
            <person name="Meera S.P."/>
            <person name="Sreeshan A."/>
            <person name="Augustine A."/>
        </authorList>
    </citation>
    <scope>NUCLEOTIDE SEQUENCE</scope>
    <source>
        <tissue evidence="1">Leaf</tissue>
    </source>
</reference>
<accession>A0A2P2IJF0</accession>
<dbReference type="AlphaFoldDB" id="A0A2P2IJF0"/>
<sequence length="32" mass="3677">MLGMFQNVRLSYPLSCLCIECFVCFVCWNAAD</sequence>